<dbReference type="GO" id="GO:0003676">
    <property type="term" value="F:nucleic acid binding"/>
    <property type="evidence" value="ECO:0007669"/>
    <property type="project" value="InterPro"/>
</dbReference>
<dbReference type="InterPro" id="IPR002711">
    <property type="entry name" value="HNH"/>
</dbReference>
<proteinExistence type="predicted"/>
<reference evidence="2 3" key="1">
    <citation type="submission" date="2013-02" db="EMBL/GenBank/DDBJ databases">
        <title>The complete genome sequence of Corynebacterium vitaeruminis DSM 20294.</title>
        <authorList>
            <person name="Ruckert C."/>
            <person name="Albersmeier A."/>
            <person name="Kalinowski J."/>
        </authorList>
    </citation>
    <scope>NUCLEOTIDE SEQUENCE [LARGE SCALE GENOMIC DNA]</scope>
    <source>
        <strain evidence="3">ATCC 10234</strain>
    </source>
</reference>
<dbReference type="AlphaFoldDB" id="W5YB98"/>
<dbReference type="GO" id="GO:0008270">
    <property type="term" value="F:zinc ion binding"/>
    <property type="evidence" value="ECO:0007669"/>
    <property type="project" value="InterPro"/>
</dbReference>
<accession>W5YB98</accession>
<dbReference type="HOGENOM" id="CLU_051470_0_0_11"/>
<gene>
    <name evidence="2" type="ORF">B843_12235</name>
</gene>
<keyword evidence="3" id="KW-1185">Reference proteome</keyword>
<dbReference type="KEGG" id="cvt:B843_12235"/>
<name>W5YB98_9CORY</name>
<dbReference type="CDD" id="cd00085">
    <property type="entry name" value="HNHc"/>
    <property type="match status" value="1"/>
</dbReference>
<dbReference type="EMBL" id="CP004353">
    <property type="protein sequence ID" value="AHI23823.1"/>
    <property type="molecule type" value="Genomic_DNA"/>
</dbReference>
<dbReference type="Proteomes" id="UP000019222">
    <property type="component" value="Chromosome"/>
</dbReference>
<dbReference type="SMART" id="SM00507">
    <property type="entry name" value="HNHc"/>
    <property type="match status" value="1"/>
</dbReference>
<evidence type="ECO:0000313" key="2">
    <source>
        <dbReference type="EMBL" id="AHI23823.1"/>
    </source>
</evidence>
<sequence length="327" mass="35935">MFALRANPMNLLAEAHGASVDELVAAGAERPEAARMVSLAETYLGRTPYTRMQADCARGIEANGHSLGVVELIEHLASRVADQRHKWRLRLTLCQSSGTLDELERLGRSLLDELKKQPERTEGISITRHDDKTWSARLTGDAALIAEICGAFTDKEAPVRAMHEALTTGAGVTTTLRPVVVVELDKLYQVLDGTRDETVFRCTDGVVRSSTQVLKLLIDEDDWDFALIHPLEGPVDLVRTKRTANLKQRILAAAENPTCAWDGCKKPADECQVHHLVAWQNGGHTTSSNLATCCAYHNGVNDDNPNAPPRRGALARIGGKVRRVWRP</sequence>
<dbReference type="eggNOG" id="COG1403">
    <property type="taxonomic scope" value="Bacteria"/>
</dbReference>
<dbReference type="Pfam" id="PF01844">
    <property type="entry name" value="HNH"/>
    <property type="match status" value="1"/>
</dbReference>
<dbReference type="Gene3D" id="1.10.30.50">
    <property type="match status" value="1"/>
</dbReference>
<dbReference type="PATRIC" id="fig|1224164.3.peg.2468"/>
<dbReference type="InterPro" id="IPR003615">
    <property type="entry name" value="HNH_nuc"/>
</dbReference>
<organism evidence="2 3">
    <name type="scientific">Corynebacterium vitaeruminis DSM 20294</name>
    <dbReference type="NCBI Taxonomy" id="1224164"/>
    <lineage>
        <taxon>Bacteria</taxon>
        <taxon>Bacillati</taxon>
        <taxon>Actinomycetota</taxon>
        <taxon>Actinomycetes</taxon>
        <taxon>Mycobacteriales</taxon>
        <taxon>Corynebacteriaceae</taxon>
        <taxon>Corynebacterium</taxon>
    </lineage>
</organism>
<evidence type="ECO:0000313" key="3">
    <source>
        <dbReference type="Proteomes" id="UP000019222"/>
    </source>
</evidence>
<dbReference type="GO" id="GO:0004519">
    <property type="term" value="F:endonuclease activity"/>
    <property type="evidence" value="ECO:0007669"/>
    <property type="project" value="InterPro"/>
</dbReference>
<protein>
    <recommendedName>
        <fullName evidence="1">HNH nuclease domain-containing protein</fullName>
    </recommendedName>
</protein>
<evidence type="ECO:0000259" key="1">
    <source>
        <dbReference type="SMART" id="SM00507"/>
    </source>
</evidence>
<dbReference type="STRING" id="1224164.B843_12235"/>
<feature type="domain" description="HNH nuclease" evidence="1">
    <location>
        <begin position="246"/>
        <end position="299"/>
    </location>
</feature>